<proteinExistence type="predicted"/>
<sequence length="92" mass="10057">MKDVHDMTDGPRACVQLTLPAQLLPFLPEGLTRFQYLNPDATTEVDGNVVSIGGADDCSVAKRDLLFCLYRQKVYAESLPMRRALIAGVTGT</sequence>
<dbReference type="AlphaFoldDB" id="A0A7S4ZUT5"/>
<dbReference type="EMBL" id="MK318972">
    <property type="protein sequence ID" value="QCL09931.1"/>
    <property type="molecule type" value="Genomic_DNA"/>
</dbReference>
<evidence type="ECO:0000313" key="1">
    <source>
        <dbReference type="EMBL" id="QCL09931.1"/>
    </source>
</evidence>
<dbReference type="RefSeq" id="WP_234906708.1">
    <property type="nucleotide sequence ID" value="NZ_JAAMCQ010000023.1"/>
</dbReference>
<organism evidence="1">
    <name type="scientific">Rhizobium rhizogenes</name>
    <name type="common">Agrobacterium rhizogenes</name>
    <dbReference type="NCBI Taxonomy" id="359"/>
    <lineage>
        <taxon>Bacteria</taxon>
        <taxon>Pseudomonadati</taxon>
        <taxon>Pseudomonadota</taxon>
        <taxon>Alphaproteobacteria</taxon>
        <taxon>Hyphomicrobiales</taxon>
        <taxon>Rhizobiaceae</taxon>
        <taxon>Rhizobium/Agrobacterium group</taxon>
        <taxon>Rhizobium</taxon>
    </lineage>
</organism>
<reference evidence="1" key="1">
    <citation type="submission" date="2018-12" db="EMBL/GenBank/DDBJ databases">
        <title>Three Rhizobium rhizogenes strains isolated from the same crown gall tumor carry diverse plasmids.</title>
        <authorList>
            <person name="Pulawska J."/>
            <person name="Kuzmanovic N."/>
        </authorList>
    </citation>
    <scope>NUCLEOTIDE SEQUENCE</scope>
    <source>
        <strain evidence="1">Colt5.8</strain>
        <plasmid evidence="1">pColt5.8b</plasmid>
    </source>
</reference>
<accession>A0A7S4ZUT5</accession>
<protein>
    <submittedName>
        <fullName evidence="1">Uncharacterized protein</fullName>
    </submittedName>
</protein>
<gene>
    <name evidence="1" type="ORF">pC5.8b_441</name>
</gene>
<name>A0A7S4ZUT5_RHIRH</name>
<keyword evidence="1" id="KW-0614">Plasmid</keyword>
<geneLocation type="plasmid" evidence="1">
    <name>pColt5.8b</name>
</geneLocation>